<reference evidence="1 2" key="1">
    <citation type="journal article" date="2009" name="PLoS Genet.">
        <title>Genomic analysis of the basal lineage fungus Rhizopus oryzae reveals a whole-genome duplication.</title>
        <authorList>
            <person name="Ma L.-J."/>
            <person name="Ibrahim A.S."/>
            <person name="Skory C."/>
            <person name="Grabherr M.G."/>
            <person name="Burger G."/>
            <person name="Butler M."/>
            <person name="Elias M."/>
            <person name="Idnurm A."/>
            <person name="Lang B.F."/>
            <person name="Sone T."/>
            <person name="Abe A."/>
            <person name="Calvo S.E."/>
            <person name="Corrochano L.M."/>
            <person name="Engels R."/>
            <person name="Fu J."/>
            <person name="Hansberg W."/>
            <person name="Kim J.-M."/>
            <person name="Kodira C.D."/>
            <person name="Koehrsen M.J."/>
            <person name="Liu B."/>
            <person name="Miranda-Saavedra D."/>
            <person name="O'Leary S."/>
            <person name="Ortiz-Castellanos L."/>
            <person name="Poulter R."/>
            <person name="Rodriguez-Romero J."/>
            <person name="Ruiz-Herrera J."/>
            <person name="Shen Y.-Q."/>
            <person name="Zeng Q."/>
            <person name="Galagan J."/>
            <person name="Birren B.W."/>
            <person name="Cuomo C.A."/>
            <person name="Wickes B.L."/>
        </authorList>
    </citation>
    <scope>NUCLEOTIDE SEQUENCE [LARGE SCALE GENOMIC DNA]</scope>
    <source>
        <strain evidence="2">RA 99-880 / ATCC MYA-4621 / FGSC 9543 / NRRL 43880</strain>
    </source>
</reference>
<dbReference type="GeneID" id="93620391"/>
<dbReference type="InParanoid" id="I1CJT5"/>
<gene>
    <name evidence="1" type="ORF">RO3G_13426</name>
</gene>
<dbReference type="Proteomes" id="UP000009138">
    <property type="component" value="Unassembled WGS sequence"/>
</dbReference>
<dbReference type="RefSeq" id="XP_067524111.1">
    <property type="nucleotide sequence ID" value="XM_067668010.1"/>
</dbReference>
<name>I1CJT5_RHIO9</name>
<proteinExistence type="predicted"/>
<organism evidence="1 2">
    <name type="scientific">Rhizopus delemar (strain RA 99-880 / ATCC MYA-4621 / FGSC 9543 / NRRL 43880)</name>
    <name type="common">Mucormycosis agent</name>
    <name type="synonym">Rhizopus arrhizus var. delemar</name>
    <dbReference type="NCBI Taxonomy" id="246409"/>
    <lineage>
        <taxon>Eukaryota</taxon>
        <taxon>Fungi</taxon>
        <taxon>Fungi incertae sedis</taxon>
        <taxon>Mucoromycota</taxon>
        <taxon>Mucoromycotina</taxon>
        <taxon>Mucoromycetes</taxon>
        <taxon>Mucorales</taxon>
        <taxon>Mucorineae</taxon>
        <taxon>Rhizopodaceae</taxon>
        <taxon>Rhizopus</taxon>
    </lineage>
</organism>
<dbReference type="VEuPathDB" id="FungiDB:RO3G_13426"/>
<dbReference type="EMBL" id="CH476743">
    <property type="protein sequence ID" value="EIE88715.1"/>
    <property type="molecule type" value="Genomic_DNA"/>
</dbReference>
<evidence type="ECO:0000313" key="2">
    <source>
        <dbReference type="Proteomes" id="UP000009138"/>
    </source>
</evidence>
<evidence type="ECO:0000313" key="1">
    <source>
        <dbReference type="EMBL" id="EIE88715.1"/>
    </source>
</evidence>
<accession>I1CJT5</accession>
<keyword evidence="2" id="KW-1185">Reference proteome</keyword>
<dbReference type="AlphaFoldDB" id="I1CJT5"/>
<sequence length="51" mass="5853">MLTFLCGNMKQKSIPGNLTDHHNRCLLGDDWCGLQKGRVWVHHYFAIVNLA</sequence>
<protein>
    <submittedName>
        <fullName evidence="1">Uncharacterized protein</fullName>
    </submittedName>
</protein>